<evidence type="ECO:0000259" key="9">
    <source>
        <dbReference type="Pfam" id="PF02108"/>
    </source>
</evidence>
<dbReference type="Proteomes" id="UP001595897">
    <property type="component" value="Unassembled WGS sequence"/>
</dbReference>
<evidence type="ECO:0000256" key="2">
    <source>
        <dbReference type="ARBA" id="ARBA00006602"/>
    </source>
</evidence>
<evidence type="ECO:0000256" key="7">
    <source>
        <dbReference type="ARBA" id="ARBA00023225"/>
    </source>
</evidence>
<comment type="function">
    <text evidence="1">Needed for flagellar regrowth and assembly.</text>
</comment>
<keyword evidence="6" id="KW-0653">Protein transport</keyword>
<evidence type="ECO:0000256" key="8">
    <source>
        <dbReference type="SAM" id="MobiDB-lite"/>
    </source>
</evidence>
<comment type="caution">
    <text evidence="10">The sequence shown here is derived from an EMBL/GenBank/DDBJ whole genome shotgun (WGS) entry which is preliminary data.</text>
</comment>
<comment type="similarity">
    <text evidence="2">Belongs to the FliH family.</text>
</comment>
<evidence type="ECO:0000256" key="3">
    <source>
        <dbReference type="ARBA" id="ARBA00016507"/>
    </source>
</evidence>
<gene>
    <name evidence="10" type="primary">fliH</name>
    <name evidence="10" type="ORF">ACFO4O_07150</name>
</gene>
<keyword evidence="11" id="KW-1185">Reference proteome</keyword>
<keyword evidence="10" id="KW-0966">Cell projection</keyword>
<evidence type="ECO:0000313" key="10">
    <source>
        <dbReference type="EMBL" id="MFC4699925.1"/>
    </source>
</evidence>
<evidence type="ECO:0000256" key="6">
    <source>
        <dbReference type="ARBA" id="ARBA00022927"/>
    </source>
</evidence>
<keyword evidence="7" id="KW-1006">Bacterial flagellum protein export</keyword>
<dbReference type="InterPro" id="IPR051472">
    <property type="entry name" value="T3SS_Stator/FliH"/>
</dbReference>
<evidence type="ECO:0000313" key="11">
    <source>
        <dbReference type="Proteomes" id="UP001595897"/>
    </source>
</evidence>
<reference evidence="11" key="1">
    <citation type="journal article" date="2019" name="Int. J. Syst. Evol. Microbiol.">
        <title>The Global Catalogue of Microorganisms (GCM) 10K type strain sequencing project: providing services to taxonomists for standard genome sequencing and annotation.</title>
        <authorList>
            <consortium name="The Broad Institute Genomics Platform"/>
            <consortium name="The Broad Institute Genome Sequencing Center for Infectious Disease"/>
            <person name="Wu L."/>
            <person name="Ma J."/>
        </authorList>
    </citation>
    <scope>NUCLEOTIDE SEQUENCE [LARGE SCALE GENOMIC DNA]</scope>
    <source>
        <strain evidence="11">KACC 12507</strain>
    </source>
</reference>
<evidence type="ECO:0000256" key="4">
    <source>
        <dbReference type="ARBA" id="ARBA00022448"/>
    </source>
</evidence>
<dbReference type="NCBIfam" id="NF004270">
    <property type="entry name" value="PRK05687.2-1"/>
    <property type="match status" value="1"/>
</dbReference>
<dbReference type="PANTHER" id="PTHR34982:SF1">
    <property type="entry name" value="FLAGELLAR ASSEMBLY PROTEIN FLIH"/>
    <property type="match status" value="1"/>
</dbReference>
<keyword evidence="5" id="KW-1005">Bacterial flagellum biogenesis</keyword>
<dbReference type="RefSeq" id="WP_382406903.1">
    <property type="nucleotide sequence ID" value="NZ_JBHSGU010000002.1"/>
</dbReference>
<protein>
    <recommendedName>
        <fullName evidence="3">Flagellar assembly protein FliH</fullName>
    </recommendedName>
</protein>
<dbReference type="PANTHER" id="PTHR34982">
    <property type="entry name" value="YOP PROTEINS TRANSLOCATION PROTEIN L"/>
    <property type="match status" value="1"/>
</dbReference>
<keyword evidence="10" id="KW-0282">Flagellum</keyword>
<evidence type="ECO:0000256" key="5">
    <source>
        <dbReference type="ARBA" id="ARBA00022795"/>
    </source>
</evidence>
<proteinExistence type="inferred from homology"/>
<accession>A0ABV9LWC0</accession>
<keyword evidence="10" id="KW-0969">Cilium</keyword>
<feature type="region of interest" description="Disordered" evidence="8">
    <location>
        <begin position="1"/>
        <end position="67"/>
    </location>
</feature>
<dbReference type="EMBL" id="JBHSGU010000002">
    <property type="protein sequence ID" value="MFC4699925.1"/>
    <property type="molecule type" value="Genomic_DNA"/>
</dbReference>
<dbReference type="Pfam" id="PF02108">
    <property type="entry name" value="FliH"/>
    <property type="match status" value="1"/>
</dbReference>
<feature type="domain" description="Flagellar assembly protein FliH/Type III secretion system HrpE" evidence="9">
    <location>
        <begin position="133"/>
        <end position="258"/>
    </location>
</feature>
<keyword evidence="4" id="KW-0813">Transport</keyword>
<organism evidence="10 11">
    <name type="scientific">Glaciecola siphonariae</name>
    <dbReference type="NCBI Taxonomy" id="521012"/>
    <lineage>
        <taxon>Bacteria</taxon>
        <taxon>Pseudomonadati</taxon>
        <taxon>Pseudomonadota</taxon>
        <taxon>Gammaproteobacteria</taxon>
        <taxon>Alteromonadales</taxon>
        <taxon>Alteromonadaceae</taxon>
        <taxon>Glaciecola</taxon>
    </lineage>
</organism>
<feature type="compositionally biased region" description="Polar residues" evidence="8">
    <location>
        <begin position="1"/>
        <end position="10"/>
    </location>
</feature>
<sequence>MQPNKSNINSPEPEDFSQAKRWDLPSVDDEQERLRIEQEAQTNAFNRPIGKWKFEAPEQDDEQEQDLSPLTAQEIEEIRKAAFDEGLAAGHEEGFAKGREEGLESGKAEGLELGKQEGFELSKGENDAHAKTHLDAIENILKSLESPLAKVDKEVQNELVILAVSLAKAVLKVEVTQSTDSLLQVIHESLAVLPVQEQHYQIHLHADDVAALEAHLGEQTIQNNRWQLVSQADMERGGCKIVSQSNAVDMSIARRCEQVFEQILLNQGLADDPRSA</sequence>
<evidence type="ECO:0000256" key="1">
    <source>
        <dbReference type="ARBA" id="ARBA00003041"/>
    </source>
</evidence>
<name>A0ABV9LWC0_9ALTE</name>
<dbReference type="InterPro" id="IPR018035">
    <property type="entry name" value="Flagellar_FliH/T3SS_HrpE"/>
</dbReference>